<dbReference type="KEGG" id="aten:116299627"/>
<dbReference type="Gene3D" id="3.60.10.10">
    <property type="entry name" value="Endonuclease/exonuclease/phosphatase"/>
    <property type="match status" value="1"/>
</dbReference>
<dbReference type="GeneID" id="116299627"/>
<dbReference type="RefSeq" id="XP_031564167.1">
    <property type="nucleotide sequence ID" value="XM_031708307.1"/>
</dbReference>
<reference evidence="3" key="1">
    <citation type="submission" date="2025-08" db="UniProtKB">
        <authorList>
            <consortium name="RefSeq"/>
        </authorList>
    </citation>
    <scope>IDENTIFICATION</scope>
    <source>
        <tissue evidence="3">Tentacle</tissue>
    </source>
</reference>
<evidence type="ECO:0000313" key="3">
    <source>
        <dbReference type="RefSeq" id="XP_031564167.1"/>
    </source>
</evidence>
<dbReference type="Pfam" id="PF03372">
    <property type="entry name" value="Exo_endo_phos"/>
    <property type="match status" value="1"/>
</dbReference>
<dbReference type="Proteomes" id="UP000515163">
    <property type="component" value="Unplaced"/>
</dbReference>
<evidence type="ECO:0000259" key="1">
    <source>
        <dbReference type="Pfam" id="PF03372"/>
    </source>
</evidence>
<name>A0A6P8IDD4_ACTTE</name>
<accession>A0A6P8IDD4</accession>
<dbReference type="OrthoDB" id="10253982at2759"/>
<protein>
    <submittedName>
        <fullName evidence="3">Uncharacterized calcium-binding protein At1g02270-like</fullName>
    </submittedName>
</protein>
<dbReference type="InParanoid" id="A0A6P8IDD4"/>
<dbReference type="InterPro" id="IPR005135">
    <property type="entry name" value="Endo/exonuclease/phosphatase"/>
</dbReference>
<keyword evidence="2" id="KW-1185">Reference proteome</keyword>
<sequence length="301" mass="35060">MIRSLGNLVVRRLVHKMAEAKKTRKISFRCATFNILAPCYNRLKGWWRTWESSQPNLYMKRYQAIVELIAEQPNLDAICLQEFWFNDDAMDFFERKLGEKYRIIKLKRQGEKTDGLAILIDRSARIIATQSLRFNDYGYRVALLLHLHLPDSDKEVILATTHLSYCHNLFDQYIRMSQAQKVVNGIDSYIQKNEISSIPVILTGDFNSPEGNPVYVYVSENGYESSFKNVHGKEAVVTHKDHTGQQLAVDYIFYKNSDAYKIEPKSSLLLPEEYNDVEWPEEFQISDHRMIVTEFELEAGD</sequence>
<dbReference type="SUPFAM" id="SSF56219">
    <property type="entry name" value="DNase I-like"/>
    <property type="match status" value="1"/>
</dbReference>
<dbReference type="InterPro" id="IPR036691">
    <property type="entry name" value="Endo/exonu/phosph_ase_sf"/>
</dbReference>
<dbReference type="PANTHER" id="PTHR12121:SF34">
    <property type="entry name" value="PROTEIN ANGEL"/>
    <property type="match status" value="1"/>
</dbReference>
<evidence type="ECO:0000313" key="2">
    <source>
        <dbReference type="Proteomes" id="UP000515163"/>
    </source>
</evidence>
<dbReference type="GO" id="GO:0000175">
    <property type="term" value="F:3'-5'-RNA exonuclease activity"/>
    <property type="evidence" value="ECO:0007669"/>
    <property type="project" value="TreeGrafter"/>
</dbReference>
<dbReference type="PANTHER" id="PTHR12121">
    <property type="entry name" value="CARBON CATABOLITE REPRESSOR PROTEIN 4"/>
    <property type="match status" value="1"/>
</dbReference>
<gene>
    <name evidence="3" type="primary">LOC116299627</name>
</gene>
<proteinExistence type="predicted"/>
<dbReference type="InterPro" id="IPR050410">
    <property type="entry name" value="CCR4/nocturin_mRNA_transcr"/>
</dbReference>
<dbReference type="AlphaFoldDB" id="A0A6P8IDD4"/>
<feature type="domain" description="Endonuclease/exonuclease/phosphatase" evidence="1">
    <location>
        <begin position="32"/>
        <end position="288"/>
    </location>
</feature>
<organism evidence="2 3">
    <name type="scientific">Actinia tenebrosa</name>
    <name type="common">Australian red waratah sea anemone</name>
    <dbReference type="NCBI Taxonomy" id="6105"/>
    <lineage>
        <taxon>Eukaryota</taxon>
        <taxon>Metazoa</taxon>
        <taxon>Cnidaria</taxon>
        <taxon>Anthozoa</taxon>
        <taxon>Hexacorallia</taxon>
        <taxon>Actiniaria</taxon>
        <taxon>Actiniidae</taxon>
        <taxon>Actinia</taxon>
    </lineage>
</organism>